<dbReference type="EMBL" id="WLCI01000012">
    <property type="protein sequence ID" value="MTB95720.1"/>
    <property type="molecule type" value="Genomic_DNA"/>
</dbReference>
<reference evidence="1 2" key="1">
    <citation type="submission" date="2019-10" db="EMBL/GenBank/DDBJ databases">
        <title>Nocardioides novel species isolated from the excrement of Marmot.</title>
        <authorList>
            <person name="Zhang G."/>
        </authorList>
    </citation>
    <scope>NUCLEOTIDE SEQUENCE [LARGE SCALE GENOMIC DNA]</scope>
    <source>
        <strain evidence="2">zg-579</strain>
    </source>
</reference>
<dbReference type="Gene3D" id="3.40.50.300">
    <property type="entry name" value="P-loop containing nucleotide triphosphate hydrolases"/>
    <property type="match status" value="1"/>
</dbReference>
<evidence type="ECO:0000313" key="1">
    <source>
        <dbReference type="EMBL" id="MTB95720.1"/>
    </source>
</evidence>
<dbReference type="SUPFAM" id="SSF52540">
    <property type="entry name" value="P-loop containing nucleoside triphosphate hydrolases"/>
    <property type="match status" value="1"/>
</dbReference>
<evidence type="ECO:0000313" key="2">
    <source>
        <dbReference type="Proteomes" id="UP000433406"/>
    </source>
</evidence>
<accession>A0A6I3JC78</accession>
<gene>
    <name evidence="1" type="ORF">GGQ22_11545</name>
</gene>
<dbReference type="AlphaFoldDB" id="A0A6I3JC78"/>
<dbReference type="InterPro" id="IPR027417">
    <property type="entry name" value="P-loop_NTPase"/>
</dbReference>
<protein>
    <submittedName>
        <fullName evidence="1">AAA family ATPase</fullName>
    </submittedName>
</protein>
<sequence length="378" mass="40061">MAAAKQRLDTVASGGVFAPGLFFLAPRGLGKTALLEEIGSLAAERGFVVAAATAGNGQELVDVIASAIRRELSKGPQELRQRVVDVLARLSVTVSVPGVQLGVSAPPVSQYDGLLTFAAALQELSTAVREAGYAGVAIIVDEIQQATNESLRQLLPALQELGGRTFNSPVAFFAAGVVSTPRTLAAVYGFAERFEYRMLERLDDVSAAIAFHANPESEVEWLPGSLDAAIAVAAGHPFIIQSVGHYAWEESGATQALKPGIVRADIEVASELAARDLQRIFSARWEDRTDAEREVLGQVARYPDGVSRSVLALAIALPRDAVDRAVRELYDDGWLDVRGLEHVVYAYEGIRAVVTGRLGSHGGATQVTGQFPSAGDSS</sequence>
<dbReference type="Proteomes" id="UP000433406">
    <property type="component" value="Unassembled WGS sequence"/>
</dbReference>
<keyword evidence="2" id="KW-1185">Reference proteome</keyword>
<comment type="caution">
    <text evidence="1">The sequence shown here is derived from an EMBL/GenBank/DDBJ whole genome shotgun (WGS) entry which is preliminary data.</text>
</comment>
<name>A0A6I3JC78_9ACTN</name>
<organism evidence="1 2">
    <name type="scientific">Nocardioides marmotae</name>
    <dbReference type="NCBI Taxonomy" id="2663857"/>
    <lineage>
        <taxon>Bacteria</taxon>
        <taxon>Bacillati</taxon>
        <taxon>Actinomycetota</taxon>
        <taxon>Actinomycetes</taxon>
        <taxon>Propionibacteriales</taxon>
        <taxon>Nocardioidaceae</taxon>
        <taxon>Nocardioides</taxon>
    </lineage>
</organism>
<proteinExistence type="predicted"/>